<gene>
    <name evidence="1" type="ORF">SAMN06265222_1083</name>
</gene>
<dbReference type="EMBL" id="FXUG01000008">
    <property type="protein sequence ID" value="SMP62911.1"/>
    <property type="molecule type" value="Genomic_DNA"/>
</dbReference>
<reference evidence="1 2" key="1">
    <citation type="submission" date="2017-05" db="EMBL/GenBank/DDBJ databases">
        <authorList>
            <person name="Varghese N."/>
            <person name="Submissions S."/>
        </authorList>
    </citation>
    <scope>NUCLEOTIDE SEQUENCE [LARGE SCALE GENOMIC DNA]</scope>
    <source>
        <strain evidence="1 2">DSM 25457</strain>
    </source>
</reference>
<accession>A0ABY1Q8F6</accession>
<dbReference type="Proteomes" id="UP001158067">
    <property type="component" value="Unassembled WGS sequence"/>
</dbReference>
<protein>
    <submittedName>
        <fullName evidence="1">Uncharacterized protein</fullName>
    </submittedName>
</protein>
<sequence>MNQSEVLVGATHLTFLLERCDSFCAREAEKIGLGSGFRTFPSSKITKIQSSPKIWHYIFDEGLNEIRGVESQQPKNSYNDNPVEPYFYTVASGGEYKRFSLNPVLLEMDSGGHAPFLCLSNR</sequence>
<evidence type="ECO:0000313" key="2">
    <source>
        <dbReference type="Proteomes" id="UP001158067"/>
    </source>
</evidence>
<comment type="caution">
    <text evidence="1">The sequence shown here is derived from an EMBL/GenBank/DDBJ whole genome shotgun (WGS) entry which is preliminary data.</text>
</comment>
<organism evidence="1 2">
    <name type="scientific">Neorhodopirellula lusitana</name>
    <dbReference type="NCBI Taxonomy" id="445327"/>
    <lineage>
        <taxon>Bacteria</taxon>
        <taxon>Pseudomonadati</taxon>
        <taxon>Planctomycetota</taxon>
        <taxon>Planctomycetia</taxon>
        <taxon>Pirellulales</taxon>
        <taxon>Pirellulaceae</taxon>
        <taxon>Neorhodopirellula</taxon>
    </lineage>
</organism>
<name>A0ABY1Q8F6_9BACT</name>
<proteinExistence type="predicted"/>
<keyword evidence="2" id="KW-1185">Reference proteome</keyword>
<evidence type="ECO:0000313" key="1">
    <source>
        <dbReference type="EMBL" id="SMP62911.1"/>
    </source>
</evidence>